<evidence type="ECO:0000313" key="2">
    <source>
        <dbReference type="Proteomes" id="UP001501319"/>
    </source>
</evidence>
<comment type="caution">
    <text evidence="1">The sequence shown here is derived from an EMBL/GenBank/DDBJ whole genome shotgun (WGS) entry which is preliminary data.</text>
</comment>
<organism evidence="1 2">
    <name type="scientific">Kribbella alba</name>
    <dbReference type="NCBI Taxonomy" id="190197"/>
    <lineage>
        <taxon>Bacteria</taxon>
        <taxon>Bacillati</taxon>
        <taxon>Actinomycetota</taxon>
        <taxon>Actinomycetes</taxon>
        <taxon>Propionibacteriales</taxon>
        <taxon>Kribbellaceae</taxon>
        <taxon>Kribbella</taxon>
    </lineage>
</organism>
<accession>A0ABN2FEA0</accession>
<dbReference type="SUPFAM" id="SSF51430">
    <property type="entry name" value="NAD(P)-linked oxidoreductase"/>
    <property type="match status" value="1"/>
</dbReference>
<dbReference type="Gene3D" id="3.20.20.100">
    <property type="entry name" value="NADP-dependent oxidoreductase domain"/>
    <property type="match status" value="1"/>
</dbReference>
<keyword evidence="2" id="KW-1185">Reference proteome</keyword>
<gene>
    <name evidence="1" type="ORF">GCM10009744_36560</name>
</gene>
<reference evidence="1 2" key="1">
    <citation type="journal article" date="2019" name="Int. J. Syst. Evol. Microbiol.">
        <title>The Global Catalogue of Microorganisms (GCM) 10K type strain sequencing project: providing services to taxonomists for standard genome sequencing and annotation.</title>
        <authorList>
            <consortium name="The Broad Institute Genomics Platform"/>
            <consortium name="The Broad Institute Genome Sequencing Center for Infectious Disease"/>
            <person name="Wu L."/>
            <person name="Ma J."/>
        </authorList>
    </citation>
    <scope>NUCLEOTIDE SEQUENCE [LARGE SCALE GENOMIC DNA]</scope>
    <source>
        <strain evidence="1 2">JCM 14306</strain>
    </source>
</reference>
<evidence type="ECO:0000313" key="1">
    <source>
        <dbReference type="EMBL" id="GAA1643051.1"/>
    </source>
</evidence>
<protein>
    <recommendedName>
        <fullName evidence="3">Aldo/keto reductase</fullName>
    </recommendedName>
</protein>
<name>A0ABN2FEA0_9ACTN</name>
<sequence>MTHLTAAVAPDSLIRRGIRRWETKLAGRGRGPDSVEDSHAIMDAAHERGINLLDTAKGYGPAI</sequence>
<proteinExistence type="predicted"/>
<evidence type="ECO:0008006" key="3">
    <source>
        <dbReference type="Google" id="ProtNLM"/>
    </source>
</evidence>
<dbReference type="EMBL" id="BAAANE010000007">
    <property type="protein sequence ID" value="GAA1643051.1"/>
    <property type="molecule type" value="Genomic_DNA"/>
</dbReference>
<dbReference type="Proteomes" id="UP001501319">
    <property type="component" value="Unassembled WGS sequence"/>
</dbReference>
<dbReference type="InterPro" id="IPR036812">
    <property type="entry name" value="NAD(P)_OxRdtase_dom_sf"/>
</dbReference>